<protein>
    <submittedName>
        <fullName evidence="1">Uncharacterized protein</fullName>
    </submittedName>
</protein>
<comment type="caution">
    <text evidence="1">The sequence shown here is derived from an EMBL/GenBank/DDBJ whole genome shotgun (WGS) entry which is preliminary data.</text>
</comment>
<name>A0ABQ9BE44_9ROSI</name>
<gene>
    <name evidence="1" type="ORF">OIU77_030044</name>
</gene>
<dbReference type="EMBL" id="JAPFFI010000009">
    <property type="protein sequence ID" value="KAJ6381285.1"/>
    <property type="molecule type" value="Genomic_DNA"/>
</dbReference>
<proteinExistence type="predicted"/>
<dbReference type="Proteomes" id="UP001141253">
    <property type="component" value="Chromosome 6"/>
</dbReference>
<organism evidence="1 2">
    <name type="scientific">Salix suchowensis</name>
    <dbReference type="NCBI Taxonomy" id="1278906"/>
    <lineage>
        <taxon>Eukaryota</taxon>
        <taxon>Viridiplantae</taxon>
        <taxon>Streptophyta</taxon>
        <taxon>Embryophyta</taxon>
        <taxon>Tracheophyta</taxon>
        <taxon>Spermatophyta</taxon>
        <taxon>Magnoliopsida</taxon>
        <taxon>eudicotyledons</taxon>
        <taxon>Gunneridae</taxon>
        <taxon>Pentapetalae</taxon>
        <taxon>rosids</taxon>
        <taxon>fabids</taxon>
        <taxon>Malpighiales</taxon>
        <taxon>Salicaceae</taxon>
        <taxon>Saliceae</taxon>
        <taxon>Salix</taxon>
    </lineage>
</organism>
<accession>A0ABQ9BE44</accession>
<evidence type="ECO:0000313" key="1">
    <source>
        <dbReference type="EMBL" id="KAJ6381285.1"/>
    </source>
</evidence>
<evidence type="ECO:0000313" key="2">
    <source>
        <dbReference type="Proteomes" id="UP001141253"/>
    </source>
</evidence>
<keyword evidence="2" id="KW-1185">Reference proteome</keyword>
<reference evidence="1" key="1">
    <citation type="submission" date="2022-10" db="EMBL/GenBank/DDBJ databases">
        <authorList>
            <person name="Hyden B.L."/>
            <person name="Feng K."/>
            <person name="Yates T."/>
            <person name="Jawdy S."/>
            <person name="Smart L.B."/>
            <person name="Muchero W."/>
        </authorList>
    </citation>
    <scope>NUCLEOTIDE SEQUENCE</scope>
    <source>
        <tissue evidence="1">Shoot tip</tissue>
    </source>
</reference>
<reference evidence="1" key="2">
    <citation type="journal article" date="2023" name="Int. J. Mol. Sci.">
        <title>De Novo Assembly and Annotation of 11 Diverse Shrub Willow (Salix) Genomes Reveals Novel Gene Organization in Sex-Linked Regions.</title>
        <authorList>
            <person name="Hyden B."/>
            <person name="Feng K."/>
            <person name="Yates T.B."/>
            <person name="Jawdy S."/>
            <person name="Cereghino C."/>
            <person name="Smart L.B."/>
            <person name="Muchero W."/>
        </authorList>
    </citation>
    <scope>NUCLEOTIDE SEQUENCE</scope>
    <source>
        <tissue evidence="1">Shoot tip</tissue>
    </source>
</reference>
<sequence>MVTPASSFPSSSSFLTANNTCLEFYTSAARYSSTAAR</sequence>